<feature type="transmembrane region" description="Helical" evidence="1">
    <location>
        <begin position="81"/>
        <end position="102"/>
    </location>
</feature>
<name>A0A7T4JUN0_9CORY</name>
<keyword evidence="1" id="KW-0472">Membrane</keyword>
<reference evidence="2 4" key="1">
    <citation type="submission" date="2020-12" db="EMBL/GenBank/DDBJ databases">
        <title>FDA dAtabase for Regulatory Grade micrObial Sequences (FDA-ARGOS): Supporting development and validation of Infectious Disease Dx tests.</title>
        <authorList>
            <person name="Sproer C."/>
            <person name="Gronow S."/>
            <person name="Severitt S."/>
            <person name="Schroder I."/>
            <person name="Tallon L."/>
            <person name="Sadzewicz L."/>
            <person name="Zhao X."/>
            <person name="Boylan J."/>
            <person name="Ott S."/>
            <person name="Bowen H."/>
            <person name="Vavikolanu K."/>
            <person name="Mehta A."/>
            <person name="Aluvathingal J."/>
            <person name="Nadendla S."/>
            <person name="Lowell S."/>
            <person name="Myers T."/>
            <person name="Yan Y."/>
            <person name="Sichtig H."/>
        </authorList>
    </citation>
    <scope>NUCLEOTIDE SEQUENCE [LARGE SCALE GENOMIC DNA]</scope>
    <source>
        <strain evidence="2 4">FDAARGOS_1053</strain>
        <strain evidence="3">FDAARGOS_1191</strain>
    </source>
</reference>
<organism evidence="2 4">
    <name type="scientific">Corynebacterium glucuronolyticum</name>
    <dbReference type="NCBI Taxonomy" id="39791"/>
    <lineage>
        <taxon>Bacteria</taxon>
        <taxon>Bacillati</taxon>
        <taxon>Actinomycetota</taxon>
        <taxon>Actinomycetes</taxon>
        <taxon>Mycobacteriales</taxon>
        <taxon>Corynebacteriaceae</taxon>
        <taxon>Corynebacterium</taxon>
    </lineage>
</organism>
<evidence type="ECO:0000256" key="1">
    <source>
        <dbReference type="SAM" id="Phobius"/>
    </source>
</evidence>
<dbReference type="GeneID" id="92759748"/>
<dbReference type="AlphaFoldDB" id="A0A7T4JUN0"/>
<keyword evidence="1" id="KW-0812">Transmembrane</keyword>
<dbReference type="Proteomes" id="UP000596145">
    <property type="component" value="Chromosome"/>
</dbReference>
<protein>
    <submittedName>
        <fullName evidence="2">DUF2269 domain-containing protein</fullName>
    </submittedName>
</protein>
<proteinExistence type="predicted"/>
<dbReference type="RefSeq" id="WP_005392019.1">
    <property type="nucleotide sequence ID" value="NZ_CP066007.1"/>
</dbReference>
<dbReference type="EMBL" id="CP066007">
    <property type="protein sequence ID" value="QQB46004.1"/>
    <property type="molecule type" value="Genomic_DNA"/>
</dbReference>
<accession>A0A7T4JUN0</accession>
<sequence length="156" mass="17102">MTTLFTILHVVAAILFLGPVTVAVSTFHKYALEADNGKDRAKGTASLLHRITRVYGMGSLLVPLLGFAVMVSDWATYKSYYLIHTGILLSLIAWAILFFLILPLQTKCIHQLGLAEAGSDPIDLSGFHLTKAAKKLPMYGGIFSALWLITAILMFF</sequence>
<keyword evidence="1" id="KW-1133">Transmembrane helix</keyword>
<dbReference type="OrthoDB" id="3429068at2"/>
<dbReference type="EMBL" id="CP069534">
    <property type="protein sequence ID" value="QRP71484.1"/>
    <property type="molecule type" value="Genomic_DNA"/>
</dbReference>
<evidence type="ECO:0000313" key="4">
    <source>
        <dbReference type="Proteomes" id="UP000596145"/>
    </source>
</evidence>
<feature type="transmembrane region" description="Helical" evidence="1">
    <location>
        <begin position="6"/>
        <end position="32"/>
    </location>
</feature>
<evidence type="ECO:0000313" key="2">
    <source>
        <dbReference type="EMBL" id="QQB46004.1"/>
    </source>
</evidence>
<feature type="transmembrane region" description="Helical" evidence="1">
    <location>
        <begin position="136"/>
        <end position="155"/>
    </location>
</feature>
<evidence type="ECO:0000313" key="3">
    <source>
        <dbReference type="EMBL" id="QRP71484.1"/>
    </source>
</evidence>
<gene>
    <name evidence="2" type="ORF">I6I10_11160</name>
    <name evidence="3" type="ORF">I6J21_04960</name>
</gene>
<dbReference type="Proteomes" id="UP000617681">
    <property type="component" value="Chromosome"/>
</dbReference>
<feature type="transmembrane region" description="Helical" evidence="1">
    <location>
        <begin position="53"/>
        <end position="75"/>
    </location>
</feature>